<organism evidence="5 6">
    <name type="scientific">Thalassospira aquimaris</name>
    <dbReference type="NCBI Taxonomy" id="3037796"/>
    <lineage>
        <taxon>Bacteria</taxon>
        <taxon>Pseudomonadati</taxon>
        <taxon>Pseudomonadota</taxon>
        <taxon>Alphaproteobacteria</taxon>
        <taxon>Rhodospirillales</taxon>
        <taxon>Thalassospiraceae</taxon>
        <taxon>Thalassospira</taxon>
    </lineage>
</organism>
<keyword evidence="2" id="KW-0238">DNA-binding</keyword>
<evidence type="ECO:0000256" key="2">
    <source>
        <dbReference type="ARBA" id="ARBA00023125"/>
    </source>
</evidence>
<dbReference type="InterPro" id="IPR008920">
    <property type="entry name" value="TF_FadR/GntR_C"/>
</dbReference>
<dbReference type="InterPro" id="IPR036390">
    <property type="entry name" value="WH_DNA-bd_sf"/>
</dbReference>
<dbReference type="Gene3D" id="1.10.10.10">
    <property type="entry name" value="Winged helix-like DNA-binding domain superfamily/Winged helix DNA-binding domain"/>
    <property type="match status" value="2"/>
</dbReference>
<keyword evidence="6" id="KW-1185">Reference proteome</keyword>
<dbReference type="SUPFAM" id="SSF48008">
    <property type="entry name" value="GntR ligand-binding domain-like"/>
    <property type="match status" value="1"/>
</dbReference>
<keyword evidence="1" id="KW-0805">Transcription regulation</keyword>
<dbReference type="EMBL" id="JARSBO010000001">
    <property type="protein sequence ID" value="MDG4717843.1"/>
    <property type="molecule type" value="Genomic_DNA"/>
</dbReference>
<dbReference type="SUPFAM" id="SSF46785">
    <property type="entry name" value="Winged helix' DNA-binding domain"/>
    <property type="match status" value="2"/>
</dbReference>
<evidence type="ECO:0000259" key="4">
    <source>
        <dbReference type="PROSITE" id="PS50949"/>
    </source>
</evidence>
<evidence type="ECO:0000313" key="5">
    <source>
        <dbReference type="EMBL" id="MDG4717843.1"/>
    </source>
</evidence>
<dbReference type="Pfam" id="PF07729">
    <property type="entry name" value="FCD"/>
    <property type="match status" value="1"/>
</dbReference>
<sequence length="300" mass="34064">MSVVPNQLHIQLAQRILLFARTSGLEAGHHFTETSLQHLLGTSRGPIRAALNYLSDQGFLEKRPNRGFFLLSVPNDALDRISDAPEADDERIYLAIAADRLASTLEEKVTEAELMRRYDVPRYSLRRVLGRISSEGWIERKAGNGWLFLPMIDSVEAYRESYALRQILEPAGLQAEGFKANITVLKHLKTQQEFIHDKGFETLGQIELFEANSQFHESLAEMSGNRFLAQSVAKQNQLRRLVEYRQTIDRARVKRQTEQHLEIIDALLTGNNTKAAELLRRHIGGASEEKAQPNIFSSRS</sequence>
<evidence type="ECO:0000256" key="1">
    <source>
        <dbReference type="ARBA" id="ARBA00023015"/>
    </source>
</evidence>
<evidence type="ECO:0000313" key="6">
    <source>
        <dbReference type="Proteomes" id="UP001529180"/>
    </source>
</evidence>
<proteinExistence type="predicted"/>
<dbReference type="SMART" id="SM00895">
    <property type="entry name" value="FCD"/>
    <property type="match status" value="1"/>
</dbReference>
<feature type="domain" description="HTH gntR-type" evidence="4">
    <location>
        <begin position="6"/>
        <end position="73"/>
    </location>
</feature>
<evidence type="ECO:0000256" key="3">
    <source>
        <dbReference type="ARBA" id="ARBA00023163"/>
    </source>
</evidence>
<reference evidence="5 6" key="1">
    <citation type="submission" date="2023-03" db="EMBL/GenBank/DDBJ databases">
        <title>Strain FZY0004 represents a novel species in the genus Thalassospira isolated from seawater.</title>
        <authorList>
            <person name="Fu Z.-Y."/>
        </authorList>
    </citation>
    <scope>NUCLEOTIDE SEQUENCE [LARGE SCALE GENOMIC DNA]</scope>
    <source>
        <strain evidence="5 6">FZY0004</strain>
    </source>
</reference>
<comment type="caution">
    <text evidence="5">The sequence shown here is derived from an EMBL/GenBank/DDBJ whole genome shotgun (WGS) entry which is preliminary data.</text>
</comment>
<name>A0ABT6G767_9PROT</name>
<dbReference type="PANTHER" id="PTHR43537">
    <property type="entry name" value="TRANSCRIPTIONAL REGULATOR, GNTR FAMILY"/>
    <property type="match status" value="1"/>
</dbReference>
<dbReference type="PANTHER" id="PTHR43537:SF45">
    <property type="entry name" value="GNTR FAMILY REGULATORY PROTEIN"/>
    <property type="match status" value="1"/>
</dbReference>
<dbReference type="PROSITE" id="PS50949">
    <property type="entry name" value="HTH_GNTR"/>
    <property type="match status" value="1"/>
</dbReference>
<accession>A0ABT6G767</accession>
<protein>
    <submittedName>
        <fullName evidence="5">GntR family transcriptional regulator</fullName>
    </submittedName>
</protein>
<dbReference type="InterPro" id="IPR036388">
    <property type="entry name" value="WH-like_DNA-bd_sf"/>
</dbReference>
<dbReference type="Pfam" id="PF00392">
    <property type="entry name" value="GntR"/>
    <property type="match status" value="2"/>
</dbReference>
<dbReference type="InterPro" id="IPR000524">
    <property type="entry name" value="Tscrpt_reg_HTH_GntR"/>
</dbReference>
<gene>
    <name evidence="5" type="ORF">P7680_02480</name>
</gene>
<dbReference type="InterPro" id="IPR011711">
    <property type="entry name" value="GntR_C"/>
</dbReference>
<dbReference type="RefSeq" id="WP_114103809.1">
    <property type="nucleotide sequence ID" value="NZ_JARSBO010000001.1"/>
</dbReference>
<dbReference type="Proteomes" id="UP001529180">
    <property type="component" value="Unassembled WGS sequence"/>
</dbReference>
<dbReference type="Gene3D" id="1.20.120.530">
    <property type="entry name" value="GntR ligand-binding domain-like"/>
    <property type="match status" value="1"/>
</dbReference>
<keyword evidence="3" id="KW-0804">Transcription</keyword>